<dbReference type="RefSeq" id="WP_106088591.1">
    <property type="nucleotide sequence ID" value="NZ_PVNL01000036.1"/>
</dbReference>
<proteinExistence type="inferred from homology"/>
<evidence type="ECO:0000256" key="3">
    <source>
        <dbReference type="PIRSR" id="PIRSR000390-2"/>
    </source>
</evidence>
<dbReference type="GO" id="GO:0099620">
    <property type="term" value="F:UDP-4-amino-4-deoxy-L-arabinose aminotransferase"/>
    <property type="evidence" value="ECO:0007669"/>
    <property type="project" value="UniProtKB-EC"/>
</dbReference>
<dbReference type="OrthoDB" id="9766188at2"/>
<dbReference type="AlphaFoldDB" id="A0A2S9YUL8"/>
<keyword evidence="5" id="KW-0032">Aminotransferase</keyword>
<organism evidence="5 6">
    <name type="scientific">Enhygromyxa salina</name>
    <dbReference type="NCBI Taxonomy" id="215803"/>
    <lineage>
        <taxon>Bacteria</taxon>
        <taxon>Pseudomonadati</taxon>
        <taxon>Myxococcota</taxon>
        <taxon>Polyangia</taxon>
        <taxon>Nannocystales</taxon>
        <taxon>Nannocystaceae</taxon>
        <taxon>Enhygromyxa</taxon>
    </lineage>
</organism>
<keyword evidence="5" id="KW-0808">Transferase</keyword>
<feature type="modified residue" description="N6-(pyridoxal phosphate)lysine" evidence="3">
    <location>
        <position position="186"/>
    </location>
</feature>
<name>A0A2S9YUL8_9BACT</name>
<accession>A0A2S9YUL8</accession>
<gene>
    <name evidence="5" type="primary">arnB</name>
    <name evidence="5" type="ORF">ENSA7_15570</name>
</gene>
<dbReference type="GO" id="GO:0030170">
    <property type="term" value="F:pyridoxal phosphate binding"/>
    <property type="evidence" value="ECO:0007669"/>
    <property type="project" value="TreeGrafter"/>
</dbReference>
<sequence>MANDILPYGRQWIDEDDIAAVVAALRSDYLTTGPTVARFEAALCDALGADHAVAVCNGTAALHAACAVAGLGPGDEVLVPALTFLATANCARYVGAEPVFVDVDPRSGLIDVEHAARMVGPQTRAIIPVHLNGRPVDLPAVRALADQHDLIVIEDAAHALGARAGDTRIGDCRYSDMAIFSFHPVKHVTTGEGGAITTAKPKLAAALEVFRSHGMVRDPEQLRGASPGPWYYEQHTLGYNYRLTDLQCALGLSQLTKLDRFLARRRALAARYDQLLATLAGVEPAAIGTADTLSAYHLYAVHVDFQASDRTRAQVVAGLRELGVLTQVHYIPVPTQPYYVDRGADPLAYPGATAYYESILSLPLFPAMRDEDVDRVVAALAQVLG</sequence>
<keyword evidence="3 4" id="KW-0663">Pyridoxal phosphate</keyword>
<dbReference type="PANTHER" id="PTHR30244:SF34">
    <property type="entry name" value="DTDP-4-AMINO-4,6-DIDEOXYGALACTOSE TRANSAMINASE"/>
    <property type="match status" value="1"/>
</dbReference>
<dbReference type="PANTHER" id="PTHR30244">
    <property type="entry name" value="TRANSAMINASE"/>
    <property type="match status" value="1"/>
</dbReference>
<dbReference type="Proteomes" id="UP000238823">
    <property type="component" value="Unassembled WGS sequence"/>
</dbReference>
<evidence type="ECO:0000256" key="2">
    <source>
        <dbReference type="PIRSR" id="PIRSR000390-1"/>
    </source>
</evidence>
<dbReference type="InterPro" id="IPR000653">
    <property type="entry name" value="DegT/StrS_aminotransferase"/>
</dbReference>
<evidence type="ECO:0000313" key="6">
    <source>
        <dbReference type="Proteomes" id="UP000238823"/>
    </source>
</evidence>
<dbReference type="InterPro" id="IPR015424">
    <property type="entry name" value="PyrdxlP-dep_Trfase"/>
</dbReference>
<dbReference type="EMBL" id="PVNL01000036">
    <property type="protein sequence ID" value="PRQ08739.1"/>
    <property type="molecule type" value="Genomic_DNA"/>
</dbReference>
<comment type="similarity">
    <text evidence="1 4">Belongs to the DegT/DnrJ/EryC1 family.</text>
</comment>
<dbReference type="InterPro" id="IPR015422">
    <property type="entry name" value="PyrdxlP-dep_Trfase_small"/>
</dbReference>
<reference evidence="5 6" key="1">
    <citation type="submission" date="2018-03" db="EMBL/GenBank/DDBJ databases">
        <title>Draft Genome Sequences of the Obligatory Marine Myxobacteria Enhygromyxa salina SWB007.</title>
        <authorList>
            <person name="Poehlein A."/>
            <person name="Moghaddam J.A."/>
            <person name="Harms H."/>
            <person name="Alanjari M."/>
            <person name="Koenig G.M."/>
            <person name="Daniel R."/>
            <person name="Schaeberle T.F."/>
        </authorList>
    </citation>
    <scope>NUCLEOTIDE SEQUENCE [LARGE SCALE GENOMIC DNA]</scope>
    <source>
        <strain evidence="5 6">SWB007</strain>
    </source>
</reference>
<dbReference type="InterPro" id="IPR015421">
    <property type="entry name" value="PyrdxlP-dep_Trfase_major"/>
</dbReference>
<dbReference type="InterPro" id="IPR020026">
    <property type="entry name" value="PseC"/>
</dbReference>
<comment type="caution">
    <text evidence="5">The sequence shown here is derived from an EMBL/GenBank/DDBJ whole genome shotgun (WGS) entry which is preliminary data.</text>
</comment>
<dbReference type="EC" id="2.6.1.87" evidence="5"/>
<dbReference type="PIRSF" id="PIRSF000390">
    <property type="entry name" value="PLP_StrS"/>
    <property type="match status" value="1"/>
</dbReference>
<evidence type="ECO:0000313" key="5">
    <source>
        <dbReference type="EMBL" id="PRQ08739.1"/>
    </source>
</evidence>
<dbReference type="NCBIfam" id="TIGR03588">
    <property type="entry name" value="PseC"/>
    <property type="match status" value="1"/>
</dbReference>
<dbReference type="GO" id="GO:0000271">
    <property type="term" value="P:polysaccharide biosynthetic process"/>
    <property type="evidence" value="ECO:0007669"/>
    <property type="project" value="TreeGrafter"/>
</dbReference>
<protein>
    <submittedName>
        <fullName evidence="5">UDP-4-amino-4-deoxy-L-arabinose--oxoglutarate aminotransferase</fullName>
        <ecNumber evidence="5">2.6.1.87</ecNumber>
    </submittedName>
</protein>
<dbReference type="Gene3D" id="3.40.640.10">
    <property type="entry name" value="Type I PLP-dependent aspartate aminotransferase-like (Major domain)"/>
    <property type="match status" value="1"/>
</dbReference>
<evidence type="ECO:0000256" key="1">
    <source>
        <dbReference type="ARBA" id="ARBA00037999"/>
    </source>
</evidence>
<dbReference type="SUPFAM" id="SSF53383">
    <property type="entry name" value="PLP-dependent transferases"/>
    <property type="match status" value="1"/>
</dbReference>
<dbReference type="CDD" id="cd00616">
    <property type="entry name" value="AHBA_syn"/>
    <property type="match status" value="1"/>
</dbReference>
<dbReference type="Pfam" id="PF01041">
    <property type="entry name" value="DegT_DnrJ_EryC1"/>
    <property type="match status" value="1"/>
</dbReference>
<feature type="active site" description="Proton acceptor" evidence="2">
    <location>
        <position position="186"/>
    </location>
</feature>
<evidence type="ECO:0000256" key="4">
    <source>
        <dbReference type="RuleBase" id="RU004508"/>
    </source>
</evidence>
<dbReference type="Gene3D" id="3.90.1150.10">
    <property type="entry name" value="Aspartate Aminotransferase, domain 1"/>
    <property type="match status" value="1"/>
</dbReference>